<dbReference type="Proteomes" id="UP001058974">
    <property type="component" value="Chromosome 3"/>
</dbReference>
<dbReference type="EMBL" id="JAMSHJ010000003">
    <property type="protein sequence ID" value="KAI5428535.1"/>
    <property type="molecule type" value="Genomic_DNA"/>
</dbReference>
<dbReference type="AlphaFoldDB" id="A0A9D4Y0U5"/>
<dbReference type="PANTHER" id="PTHR33116">
    <property type="entry name" value="REVERSE TRANSCRIPTASE ZINC-BINDING DOMAIN-CONTAINING PROTEIN-RELATED-RELATED"/>
    <property type="match status" value="1"/>
</dbReference>
<evidence type="ECO:0000313" key="1">
    <source>
        <dbReference type="EMBL" id="KAI5428535.1"/>
    </source>
</evidence>
<gene>
    <name evidence="1" type="ORF">KIW84_033499</name>
</gene>
<keyword evidence="2" id="KW-1185">Reference proteome</keyword>
<name>A0A9D4Y0U5_PEA</name>
<evidence type="ECO:0000313" key="2">
    <source>
        <dbReference type="Proteomes" id="UP001058974"/>
    </source>
</evidence>
<dbReference type="PANTHER" id="PTHR33116:SF66">
    <property type="entry name" value="REVERSE TRANSCRIPTASE ZINC-BINDING DOMAIN-CONTAINING PROTEIN"/>
    <property type="match status" value="1"/>
</dbReference>
<sequence length="105" mass="12284">METMNYWMQRLPFPKKVIQKIDVICRSVLWSGGNEVTKKSLVEWKHACALKAQGGLNLSSLKEWNKVETTQHSFFGCSTMKNVWKQVLEWMQINHDPGEWSDEVK</sequence>
<dbReference type="Gramene" id="Psat03G0349900-T2">
    <property type="protein sequence ID" value="KAI5428535.1"/>
    <property type="gene ID" value="KIW84_033499"/>
</dbReference>
<protein>
    <submittedName>
        <fullName evidence="1">Uncharacterized protein</fullName>
    </submittedName>
</protein>
<proteinExistence type="predicted"/>
<comment type="caution">
    <text evidence="1">The sequence shown here is derived from an EMBL/GenBank/DDBJ whole genome shotgun (WGS) entry which is preliminary data.</text>
</comment>
<organism evidence="1 2">
    <name type="scientific">Pisum sativum</name>
    <name type="common">Garden pea</name>
    <name type="synonym">Lathyrus oleraceus</name>
    <dbReference type="NCBI Taxonomy" id="3888"/>
    <lineage>
        <taxon>Eukaryota</taxon>
        <taxon>Viridiplantae</taxon>
        <taxon>Streptophyta</taxon>
        <taxon>Embryophyta</taxon>
        <taxon>Tracheophyta</taxon>
        <taxon>Spermatophyta</taxon>
        <taxon>Magnoliopsida</taxon>
        <taxon>eudicotyledons</taxon>
        <taxon>Gunneridae</taxon>
        <taxon>Pentapetalae</taxon>
        <taxon>rosids</taxon>
        <taxon>fabids</taxon>
        <taxon>Fabales</taxon>
        <taxon>Fabaceae</taxon>
        <taxon>Papilionoideae</taxon>
        <taxon>50 kb inversion clade</taxon>
        <taxon>NPAAA clade</taxon>
        <taxon>Hologalegina</taxon>
        <taxon>IRL clade</taxon>
        <taxon>Fabeae</taxon>
        <taxon>Lathyrus</taxon>
    </lineage>
</organism>
<reference evidence="1 2" key="1">
    <citation type="journal article" date="2022" name="Nat. Genet.">
        <title>Improved pea reference genome and pan-genome highlight genomic features and evolutionary characteristics.</title>
        <authorList>
            <person name="Yang T."/>
            <person name="Liu R."/>
            <person name="Luo Y."/>
            <person name="Hu S."/>
            <person name="Wang D."/>
            <person name="Wang C."/>
            <person name="Pandey M.K."/>
            <person name="Ge S."/>
            <person name="Xu Q."/>
            <person name="Li N."/>
            <person name="Li G."/>
            <person name="Huang Y."/>
            <person name="Saxena R.K."/>
            <person name="Ji Y."/>
            <person name="Li M."/>
            <person name="Yan X."/>
            <person name="He Y."/>
            <person name="Liu Y."/>
            <person name="Wang X."/>
            <person name="Xiang C."/>
            <person name="Varshney R.K."/>
            <person name="Ding H."/>
            <person name="Gao S."/>
            <person name="Zong X."/>
        </authorList>
    </citation>
    <scope>NUCLEOTIDE SEQUENCE [LARGE SCALE GENOMIC DNA]</scope>
    <source>
        <strain evidence="1 2">cv. Zhongwan 6</strain>
    </source>
</reference>
<accession>A0A9D4Y0U5</accession>